<comment type="caution">
    <text evidence="2">The sequence shown here is derived from an EMBL/GenBank/DDBJ whole genome shotgun (WGS) entry which is preliminary data.</text>
</comment>
<accession>A0ABT4D792</accession>
<dbReference type="Proteomes" id="UP001144612">
    <property type="component" value="Unassembled WGS sequence"/>
</dbReference>
<name>A0ABT4D792_9CLOT</name>
<gene>
    <name evidence="2" type="ORF">OW729_06055</name>
</gene>
<feature type="transmembrane region" description="Helical" evidence="1">
    <location>
        <begin position="66"/>
        <end position="87"/>
    </location>
</feature>
<proteinExistence type="predicted"/>
<keyword evidence="3" id="KW-1185">Reference proteome</keyword>
<evidence type="ECO:0000313" key="2">
    <source>
        <dbReference type="EMBL" id="MCY6958164.1"/>
    </source>
</evidence>
<keyword evidence="1" id="KW-0812">Transmembrane</keyword>
<evidence type="ECO:0000313" key="3">
    <source>
        <dbReference type="Proteomes" id="UP001144612"/>
    </source>
</evidence>
<dbReference type="RefSeq" id="WP_268060573.1">
    <property type="nucleotide sequence ID" value="NZ_JAPQFJ010000004.1"/>
</dbReference>
<dbReference type="EMBL" id="JAPQFJ010000004">
    <property type="protein sequence ID" value="MCY6958164.1"/>
    <property type="molecule type" value="Genomic_DNA"/>
</dbReference>
<sequence>MRILVIVCIILMFLNCINNLNISNIHGKVIAKLNTSSSKSPFIIFALVLLIGLTIYIYLTTQNDKYMFPIILDLIAITNGTLMLLIFTHNYSKVTEKGIYAELGFYNWKQLKNYKWISNNTVQLKGKRLKLIPFKTEITVTLDKKLEADLLFRENIFL</sequence>
<keyword evidence="1" id="KW-0472">Membrane</keyword>
<reference evidence="2" key="1">
    <citation type="submission" date="2022-12" db="EMBL/GenBank/DDBJ databases">
        <title>Clostridium sp. nov., isolated from industrial wastewater.</title>
        <authorList>
            <person name="Jiayan W."/>
        </authorList>
    </citation>
    <scope>NUCLEOTIDE SEQUENCE</scope>
    <source>
        <strain evidence="2">ZC22-4</strain>
    </source>
</reference>
<protein>
    <recommendedName>
        <fullName evidence="4">DUF5673 domain-containing protein</fullName>
    </recommendedName>
</protein>
<evidence type="ECO:0000256" key="1">
    <source>
        <dbReference type="SAM" id="Phobius"/>
    </source>
</evidence>
<keyword evidence="1" id="KW-1133">Transmembrane helix</keyword>
<evidence type="ECO:0008006" key="4">
    <source>
        <dbReference type="Google" id="ProtNLM"/>
    </source>
</evidence>
<feature type="transmembrane region" description="Helical" evidence="1">
    <location>
        <begin position="42"/>
        <end position="59"/>
    </location>
</feature>
<organism evidence="2 3">
    <name type="scientific">Clostridium brassicae</name>
    <dbReference type="NCBI Taxonomy" id="2999072"/>
    <lineage>
        <taxon>Bacteria</taxon>
        <taxon>Bacillati</taxon>
        <taxon>Bacillota</taxon>
        <taxon>Clostridia</taxon>
        <taxon>Eubacteriales</taxon>
        <taxon>Clostridiaceae</taxon>
        <taxon>Clostridium</taxon>
    </lineage>
</organism>